<dbReference type="EMBL" id="MCFH01000039">
    <property type="protein sequence ID" value="ORX45566.1"/>
    <property type="molecule type" value="Genomic_DNA"/>
</dbReference>
<organism evidence="3 4">
    <name type="scientific">Piromyces finnis</name>
    <dbReference type="NCBI Taxonomy" id="1754191"/>
    <lineage>
        <taxon>Eukaryota</taxon>
        <taxon>Fungi</taxon>
        <taxon>Fungi incertae sedis</taxon>
        <taxon>Chytridiomycota</taxon>
        <taxon>Chytridiomycota incertae sedis</taxon>
        <taxon>Neocallimastigomycetes</taxon>
        <taxon>Neocallimastigales</taxon>
        <taxon>Neocallimastigaceae</taxon>
        <taxon>Piromyces</taxon>
    </lineage>
</organism>
<keyword evidence="2" id="KW-0732">Signal</keyword>
<evidence type="ECO:0000256" key="2">
    <source>
        <dbReference type="SAM" id="SignalP"/>
    </source>
</evidence>
<sequence length="278" mass="30632">MKFLTTTLLTLLSISSSFGRYTNPEVNSSLTGGKNIVDLEMQCKSNIRTYTDVCSLGELSNEYLDGSCNILNNAKCKEFFDTPASAIEGCNQLPKNMIESYDFERDTLKIALNLMCQKKDDGKNCPFAVFFANIFEFNEIEAAEVLRIEKNKMLEETCVSKMCVDNTVALIDVYAKGVRIELKNKNGEGYKEMMDLIEEMESFSDELKNKCVTVNGQPGNGQSNNSQAGNGQSNNGQSNNNKAGNGQSSDVKSSDAKSTTVRLGAIIMGITFGLLYYL</sequence>
<dbReference type="AlphaFoldDB" id="A0A1Y1V256"/>
<accession>A0A1Y1V256</accession>
<feature type="region of interest" description="Disordered" evidence="1">
    <location>
        <begin position="214"/>
        <end position="255"/>
    </location>
</feature>
<gene>
    <name evidence="3" type="ORF">BCR36DRAFT_585592</name>
</gene>
<dbReference type="OrthoDB" id="10637019at2759"/>
<evidence type="ECO:0000256" key="1">
    <source>
        <dbReference type="SAM" id="MobiDB-lite"/>
    </source>
</evidence>
<keyword evidence="4" id="KW-1185">Reference proteome</keyword>
<comment type="caution">
    <text evidence="3">The sequence shown here is derived from an EMBL/GenBank/DDBJ whole genome shotgun (WGS) entry which is preliminary data.</text>
</comment>
<feature type="signal peptide" evidence="2">
    <location>
        <begin position="1"/>
        <end position="19"/>
    </location>
</feature>
<feature type="compositionally biased region" description="Low complexity" evidence="1">
    <location>
        <begin position="215"/>
        <end position="249"/>
    </location>
</feature>
<reference evidence="3 4" key="1">
    <citation type="submission" date="2016-08" db="EMBL/GenBank/DDBJ databases">
        <title>Genomes of anaerobic fungi encode conserved fungal cellulosomes for biomass hydrolysis.</title>
        <authorList>
            <consortium name="DOE Joint Genome Institute"/>
            <person name="Haitjema C.H."/>
            <person name="Gilmore S.P."/>
            <person name="Henske J.K."/>
            <person name="Solomon K.V."/>
            <person name="De Groot R."/>
            <person name="Kuo A."/>
            <person name="Mondo S.J."/>
            <person name="Salamov A.A."/>
            <person name="Labutti K."/>
            <person name="Zhao Z."/>
            <person name="Chiniquy J."/>
            <person name="Barry K."/>
            <person name="Brewer H.M."/>
            <person name="Purvine S.O."/>
            <person name="Wright A.T."/>
            <person name="Boxma B."/>
            <person name="Van Alen T."/>
            <person name="Hackstein J.H."/>
            <person name="Baker S.E."/>
            <person name="Grigoriev I.V."/>
            <person name="O'Malley M.A."/>
        </authorList>
    </citation>
    <scope>NUCLEOTIDE SEQUENCE [LARGE SCALE GENOMIC DNA]</scope>
    <source>
        <strain evidence="4">finn</strain>
    </source>
</reference>
<evidence type="ECO:0000313" key="3">
    <source>
        <dbReference type="EMBL" id="ORX45566.1"/>
    </source>
</evidence>
<feature type="chain" id="PRO_5013208785" description="Secreted protein" evidence="2">
    <location>
        <begin position="20"/>
        <end position="278"/>
    </location>
</feature>
<reference evidence="3 4" key="2">
    <citation type="submission" date="2016-08" db="EMBL/GenBank/DDBJ databases">
        <title>Pervasive Adenine N6-methylation of Active Genes in Fungi.</title>
        <authorList>
            <consortium name="DOE Joint Genome Institute"/>
            <person name="Mondo S.J."/>
            <person name="Dannebaum R.O."/>
            <person name="Kuo R.C."/>
            <person name="Labutti K."/>
            <person name="Haridas S."/>
            <person name="Kuo A."/>
            <person name="Salamov A."/>
            <person name="Ahrendt S.R."/>
            <person name="Lipzen A."/>
            <person name="Sullivan W."/>
            <person name="Andreopoulos W.B."/>
            <person name="Clum A."/>
            <person name="Lindquist E."/>
            <person name="Daum C."/>
            <person name="Ramamoorthy G.K."/>
            <person name="Gryganskyi A."/>
            <person name="Culley D."/>
            <person name="Magnuson J.K."/>
            <person name="James T.Y."/>
            <person name="O'Malley M.A."/>
            <person name="Stajich J.E."/>
            <person name="Spatafora J.W."/>
            <person name="Visel A."/>
            <person name="Grigoriev I.V."/>
        </authorList>
    </citation>
    <scope>NUCLEOTIDE SEQUENCE [LARGE SCALE GENOMIC DNA]</scope>
    <source>
        <strain evidence="4">finn</strain>
    </source>
</reference>
<protein>
    <recommendedName>
        <fullName evidence="5">Secreted protein</fullName>
    </recommendedName>
</protein>
<dbReference type="Proteomes" id="UP000193719">
    <property type="component" value="Unassembled WGS sequence"/>
</dbReference>
<evidence type="ECO:0008006" key="5">
    <source>
        <dbReference type="Google" id="ProtNLM"/>
    </source>
</evidence>
<name>A0A1Y1V256_9FUNG</name>
<proteinExistence type="predicted"/>
<evidence type="ECO:0000313" key="4">
    <source>
        <dbReference type="Proteomes" id="UP000193719"/>
    </source>
</evidence>